<evidence type="ECO:0000256" key="9">
    <source>
        <dbReference type="ARBA" id="ARBA00023235"/>
    </source>
</evidence>
<dbReference type="NCBIfam" id="TIGR01163">
    <property type="entry name" value="rpe"/>
    <property type="match status" value="1"/>
</dbReference>
<dbReference type="InterPro" id="IPR026019">
    <property type="entry name" value="Ribul_P_3_epim"/>
</dbReference>
<proteinExistence type="inferred from homology"/>
<dbReference type="PROSITE" id="PS01085">
    <property type="entry name" value="RIBUL_P_3_EPIMER_1"/>
    <property type="match status" value="1"/>
</dbReference>
<name>A0ABZ1C0P6_9FIRM</name>
<dbReference type="HAMAP" id="MF_02227">
    <property type="entry name" value="RPE"/>
    <property type="match status" value="1"/>
</dbReference>
<comment type="cofactor">
    <cofactor evidence="4">
        <name>Zn(2+)</name>
        <dbReference type="ChEBI" id="CHEBI:29105"/>
    </cofactor>
</comment>
<dbReference type="InterPro" id="IPR011060">
    <property type="entry name" value="RibuloseP-bd_barrel"/>
</dbReference>
<feature type="binding site" evidence="10">
    <location>
        <position position="36"/>
    </location>
    <ligand>
        <name>a divalent metal cation</name>
        <dbReference type="ChEBI" id="CHEBI:60240"/>
    </ligand>
</feature>
<comment type="cofactor">
    <cofactor evidence="3">
        <name>Co(2+)</name>
        <dbReference type="ChEBI" id="CHEBI:48828"/>
    </cofactor>
</comment>
<feature type="binding site" evidence="10">
    <location>
        <begin position="145"/>
        <end position="148"/>
    </location>
    <ligand>
        <name>substrate</name>
    </ligand>
</feature>
<dbReference type="EC" id="5.1.3.1" evidence="7 10"/>
<dbReference type="PROSITE" id="PS01086">
    <property type="entry name" value="RIBUL_P_3_EPIMER_2"/>
    <property type="match status" value="1"/>
</dbReference>
<evidence type="ECO:0000313" key="12">
    <source>
        <dbReference type="EMBL" id="WRP18405.1"/>
    </source>
</evidence>
<feature type="binding site" evidence="10">
    <location>
        <position position="69"/>
    </location>
    <ligand>
        <name>a divalent metal cation</name>
        <dbReference type="ChEBI" id="CHEBI:60240"/>
    </ligand>
</feature>
<evidence type="ECO:0000256" key="11">
    <source>
        <dbReference type="PIRNR" id="PIRNR001461"/>
    </source>
</evidence>
<evidence type="ECO:0000256" key="5">
    <source>
        <dbReference type="ARBA" id="ARBA00001954"/>
    </source>
</evidence>
<comment type="similarity">
    <text evidence="6 10 11">Belongs to the ribulose-phosphate 3-epimerase family.</text>
</comment>
<evidence type="ECO:0000256" key="7">
    <source>
        <dbReference type="ARBA" id="ARBA00013188"/>
    </source>
</evidence>
<dbReference type="InterPro" id="IPR013785">
    <property type="entry name" value="Aldolase_TIM"/>
</dbReference>
<accession>A0ABZ1C0P6</accession>
<feature type="binding site" evidence="10">
    <location>
        <position position="38"/>
    </location>
    <ligand>
        <name>a divalent metal cation</name>
        <dbReference type="ChEBI" id="CHEBI:60240"/>
    </ligand>
</feature>
<evidence type="ECO:0000256" key="4">
    <source>
        <dbReference type="ARBA" id="ARBA00001947"/>
    </source>
</evidence>
<comment type="cofactor">
    <cofactor evidence="2">
        <name>Mn(2+)</name>
        <dbReference type="ChEBI" id="CHEBI:29035"/>
    </cofactor>
</comment>
<evidence type="ECO:0000313" key="13">
    <source>
        <dbReference type="Proteomes" id="UP001332192"/>
    </source>
</evidence>
<dbReference type="Proteomes" id="UP001332192">
    <property type="component" value="Chromosome"/>
</dbReference>
<feature type="binding site" evidence="10">
    <location>
        <position position="13"/>
    </location>
    <ligand>
        <name>substrate</name>
    </ligand>
</feature>
<keyword evidence="13" id="KW-1185">Reference proteome</keyword>
<dbReference type="InterPro" id="IPR000056">
    <property type="entry name" value="Ribul_P_3_epim-like"/>
</dbReference>
<dbReference type="PANTHER" id="PTHR11749">
    <property type="entry name" value="RIBULOSE-5-PHOSPHATE-3-EPIMERASE"/>
    <property type="match status" value="1"/>
</dbReference>
<keyword evidence="9 10" id="KW-0413">Isomerase</keyword>
<protein>
    <recommendedName>
        <fullName evidence="7 10">Ribulose-phosphate 3-epimerase</fullName>
        <ecNumber evidence="7 10">5.1.3.1</ecNumber>
    </recommendedName>
</protein>
<dbReference type="Gene3D" id="3.20.20.70">
    <property type="entry name" value="Aldolase class I"/>
    <property type="match status" value="1"/>
</dbReference>
<feature type="active site" description="Proton acceptor" evidence="10">
    <location>
        <position position="38"/>
    </location>
</feature>
<feature type="binding site" evidence="10">
    <location>
        <position position="69"/>
    </location>
    <ligand>
        <name>substrate</name>
    </ligand>
</feature>
<feature type="active site" description="Proton donor" evidence="10">
    <location>
        <position position="178"/>
    </location>
</feature>
<evidence type="ECO:0000256" key="8">
    <source>
        <dbReference type="ARBA" id="ARBA00022723"/>
    </source>
</evidence>
<comment type="caution">
    <text evidence="10">Lacks conserved residue(s) required for the propagation of feature annotation.</text>
</comment>
<reference evidence="12 13" key="1">
    <citation type="journal article" date="2024" name="Front. Microbiol.">
        <title>Novel thermophilic genera Geochorda gen. nov. and Carboxydochorda gen. nov. from the deep terrestrial subsurface reveal the ecophysiological diversity in the class Limnochordia.</title>
        <authorList>
            <person name="Karnachuk O.V."/>
            <person name="Lukina A.P."/>
            <person name="Avakyan M.R."/>
            <person name="Kadnikov V.V."/>
            <person name="Begmatov S."/>
            <person name="Beletsky A.V."/>
            <person name="Vlasova K.G."/>
            <person name="Novikov A.A."/>
            <person name="Shcherbakova V.A."/>
            <person name="Mardanov A.V."/>
            <person name="Ravin N.V."/>
        </authorList>
    </citation>
    <scope>NUCLEOTIDE SEQUENCE [LARGE SCALE GENOMIC DNA]</scope>
    <source>
        <strain evidence="12 13">L945</strain>
    </source>
</reference>
<dbReference type="SUPFAM" id="SSF51366">
    <property type="entry name" value="Ribulose-phoshate binding barrel"/>
    <property type="match status" value="1"/>
</dbReference>
<dbReference type="CDD" id="cd00429">
    <property type="entry name" value="RPE"/>
    <property type="match status" value="1"/>
</dbReference>
<comment type="function">
    <text evidence="10">Catalyzes the reversible epimerization of D-ribulose 5-phosphate to D-xylulose 5-phosphate.</text>
</comment>
<organism evidence="12 13">
    <name type="scientific">Carboxydichorda subterranea</name>
    <dbReference type="NCBI Taxonomy" id="3109565"/>
    <lineage>
        <taxon>Bacteria</taxon>
        <taxon>Bacillati</taxon>
        <taxon>Bacillota</taxon>
        <taxon>Limnochordia</taxon>
        <taxon>Limnochordales</taxon>
        <taxon>Geochordaceae</taxon>
        <taxon>Carboxydichorda</taxon>
    </lineage>
</organism>
<feature type="binding site" evidence="10">
    <location>
        <begin position="178"/>
        <end position="180"/>
    </location>
    <ligand>
        <name>substrate</name>
    </ligand>
</feature>
<feature type="binding site" evidence="10">
    <location>
        <position position="178"/>
    </location>
    <ligand>
        <name>a divalent metal cation</name>
        <dbReference type="ChEBI" id="CHEBI:60240"/>
    </ligand>
</feature>
<keyword evidence="8 10" id="KW-0479">Metal-binding</keyword>
<dbReference type="GO" id="GO:0004750">
    <property type="term" value="F:D-ribulose-phosphate 3-epimerase activity"/>
    <property type="evidence" value="ECO:0007669"/>
    <property type="project" value="UniProtKB-EC"/>
</dbReference>
<evidence type="ECO:0000256" key="2">
    <source>
        <dbReference type="ARBA" id="ARBA00001936"/>
    </source>
</evidence>
<comment type="catalytic activity">
    <reaction evidence="1 10 11">
        <text>D-ribulose 5-phosphate = D-xylulose 5-phosphate</text>
        <dbReference type="Rhea" id="RHEA:13677"/>
        <dbReference type="ChEBI" id="CHEBI:57737"/>
        <dbReference type="ChEBI" id="CHEBI:58121"/>
        <dbReference type="EC" id="5.1.3.1"/>
    </reaction>
</comment>
<gene>
    <name evidence="10 12" type="primary">rpe</name>
    <name evidence="12" type="ORF">U7230_05195</name>
</gene>
<dbReference type="NCBIfam" id="NF004076">
    <property type="entry name" value="PRK05581.1-4"/>
    <property type="match status" value="1"/>
</dbReference>
<evidence type="ECO:0000256" key="6">
    <source>
        <dbReference type="ARBA" id="ARBA00009541"/>
    </source>
</evidence>
<dbReference type="RefSeq" id="WP_324717678.1">
    <property type="nucleotide sequence ID" value="NZ_CP141615.1"/>
</dbReference>
<sequence length="241" mass="25459">MTPPLPRVRIAPSLLAADFARLADSVSRVPNADWLHVDVMDGHFVPNLTVGPVVVAALRHVTSLPLDVHLMVESPESMVEAFARAGANHLTVHVEATHHLDRLLRHIRELGLRAGVALNPGTPVEALDYVVELADLVLVMTVNPGFGGQHFIPQMVRKVEAVRRLLEERQLSCDVEVDGGVDDKTAPALVQAGATVLVAGTFVFKDDDPAGAVTRLRRVSGAVAGFPAAGPEAGGSGRAGA</sequence>
<evidence type="ECO:0000256" key="3">
    <source>
        <dbReference type="ARBA" id="ARBA00001941"/>
    </source>
</evidence>
<evidence type="ECO:0000256" key="10">
    <source>
        <dbReference type="HAMAP-Rule" id="MF_02227"/>
    </source>
</evidence>
<evidence type="ECO:0000256" key="1">
    <source>
        <dbReference type="ARBA" id="ARBA00001782"/>
    </source>
</evidence>
<comment type="cofactor">
    <cofactor evidence="5">
        <name>Fe(2+)</name>
        <dbReference type="ChEBI" id="CHEBI:29033"/>
    </cofactor>
</comment>
<keyword evidence="10 11" id="KW-0119">Carbohydrate metabolism</keyword>
<dbReference type="EMBL" id="CP141615">
    <property type="protein sequence ID" value="WRP18405.1"/>
    <property type="molecule type" value="Genomic_DNA"/>
</dbReference>
<comment type="pathway">
    <text evidence="10">Carbohydrate degradation.</text>
</comment>
<dbReference type="Pfam" id="PF00834">
    <property type="entry name" value="Ribul_P_3_epim"/>
    <property type="match status" value="1"/>
</dbReference>
<dbReference type="PIRSF" id="PIRSF001461">
    <property type="entry name" value="RPE"/>
    <property type="match status" value="1"/>
</dbReference>
<comment type="cofactor">
    <cofactor evidence="10">
        <name>a divalent metal cation</name>
        <dbReference type="ChEBI" id="CHEBI:60240"/>
    </cofactor>
    <text evidence="10">Binds 1 divalent metal cation per subunit.</text>
</comment>